<keyword evidence="2" id="KW-1185">Reference proteome</keyword>
<sequence>MGWSLFHTAEVRLLRFWEARNIRKGGKHMSVDMLFLNEKSTLIQGTVHAFRIPHVLTPSHFRDLFTRLVVLMLDRATTNSGYLIVINVLSTFYFRIVIKLPELIQKSSSIVSEYTQELTLANIVSQLARDGFAREEAIANSYSMARECSVAH</sequence>
<accession>A0ABQ7YFJ6</accession>
<organism evidence="1 2">
    <name type="scientific">Brassica napus</name>
    <name type="common">Rape</name>
    <dbReference type="NCBI Taxonomy" id="3708"/>
    <lineage>
        <taxon>Eukaryota</taxon>
        <taxon>Viridiplantae</taxon>
        <taxon>Streptophyta</taxon>
        <taxon>Embryophyta</taxon>
        <taxon>Tracheophyta</taxon>
        <taxon>Spermatophyta</taxon>
        <taxon>Magnoliopsida</taxon>
        <taxon>eudicotyledons</taxon>
        <taxon>Gunneridae</taxon>
        <taxon>Pentapetalae</taxon>
        <taxon>rosids</taxon>
        <taxon>malvids</taxon>
        <taxon>Brassicales</taxon>
        <taxon>Brassicaceae</taxon>
        <taxon>Brassiceae</taxon>
        <taxon>Brassica</taxon>
    </lineage>
</organism>
<comment type="caution">
    <text evidence="1">The sequence shown here is derived from an EMBL/GenBank/DDBJ whole genome shotgun (WGS) entry which is preliminary data.</text>
</comment>
<evidence type="ECO:0000313" key="2">
    <source>
        <dbReference type="Proteomes" id="UP000824890"/>
    </source>
</evidence>
<evidence type="ECO:0000313" key="1">
    <source>
        <dbReference type="EMBL" id="KAH0866933.1"/>
    </source>
</evidence>
<proteinExistence type="predicted"/>
<reference evidence="1 2" key="1">
    <citation type="submission" date="2021-05" db="EMBL/GenBank/DDBJ databases">
        <title>Genome Assembly of Synthetic Allotetraploid Brassica napus Reveals Homoeologous Exchanges between Subgenomes.</title>
        <authorList>
            <person name="Davis J.T."/>
        </authorList>
    </citation>
    <scope>NUCLEOTIDE SEQUENCE [LARGE SCALE GENOMIC DNA]</scope>
    <source>
        <strain evidence="2">cv. Da-Ae</strain>
        <tissue evidence="1">Seedling</tissue>
    </source>
</reference>
<name>A0ABQ7YFJ6_BRANA</name>
<gene>
    <name evidence="1" type="ORF">HID58_073955</name>
</gene>
<dbReference type="Proteomes" id="UP000824890">
    <property type="component" value="Unassembled WGS sequence"/>
</dbReference>
<protein>
    <submittedName>
        <fullName evidence="1">Uncharacterized protein</fullName>
    </submittedName>
</protein>
<dbReference type="EMBL" id="JAGKQM010000017">
    <property type="protein sequence ID" value="KAH0866933.1"/>
    <property type="molecule type" value="Genomic_DNA"/>
</dbReference>